<dbReference type="GO" id="GO:0043165">
    <property type="term" value="P:Gram-negative-bacterium-type cell outer membrane assembly"/>
    <property type="evidence" value="ECO:0007669"/>
    <property type="project" value="UniProtKB-UniRule"/>
</dbReference>
<evidence type="ECO:0000256" key="6">
    <source>
        <dbReference type="HAMAP-Rule" id="MF_01186"/>
    </source>
</evidence>
<evidence type="ECO:0000256" key="3">
    <source>
        <dbReference type="ARBA" id="ARBA00023139"/>
    </source>
</evidence>
<dbReference type="RefSeq" id="WP_032626372.1">
    <property type="nucleotide sequence ID" value="NZ_JPQU01000019.1"/>
</dbReference>
<keyword evidence="3 6" id="KW-0564">Palmitate</keyword>
<evidence type="ECO:0000256" key="2">
    <source>
        <dbReference type="ARBA" id="ARBA00023136"/>
    </source>
</evidence>
<dbReference type="PATRIC" id="fig|317.175.peg.879"/>
<dbReference type="InterPro" id="IPR007485">
    <property type="entry name" value="LPS_assembly_LptE"/>
</dbReference>
<keyword evidence="2 6" id="KW-0472">Membrane</keyword>
<evidence type="ECO:0000256" key="4">
    <source>
        <dbReference type="ARBA" id="ARBA00023237"/>
    </source>
</evidence>
<comment type="caution">
    <text evidence="8">The sequence shown here is derived from an EMBL/GenBank/DDBJ whole genome shotgun (WGS) entry which is preliminary data.</text>
</comment>
<evidence type="ECO:0000313" key="9">
    <source>
        <dbReference type="Proteomes" id="UP000028631"/>
    </source>
</evidence>
<evidence type="ECO:0000256" key="1">
    <source>
        <dbReference type="ARBA" id="ARBA00022729"/>
    </source>
</evidence>
<dbReference type="GO" id="GO:0015920">
    <property type="term" value="P:lipopolysaccharide transport"/>
    <property type="evidence" value="ECO:0007669"/>
    <property type="project" value="TreeGrafter"/>
</dbReference>
<organism evidence="8 9">
    <name type="scientific">Pseudomonas syringae</name>
    <dbReference type="NCBI Taxonomy" id="317"/>
    <lineage>
        <taxon>Bacteria</taxon>
        <taxon>Pseudomonadati</taxon>
        <taxon>Pseudomonadota</taxon>
        <taxon>Gammaproteobacteria</taxon>
        <taxon>Pseudomonadales</taxon>
        <taxon>Pseudomonadaceae</taxon>
        <taxon>Pseudomonas</taxon>
    </lineage>
</organism>
<keyword evidence="9" id="KW-1185">Reference proteome</keyword>
<comment type="function">
    <text evidence="6">Together with LptD, is involved in the assembly of lipopolysaccharide (LPS) at the surface of the outer membrane. Required for the proper assembly of LptD. Binds LPS and may serve as the LPS recognition site at the outer membrane.</text>
</comment>
<dbReference type="AlphaFoldDB" id="A0A085VPB7"/>
<keyword evidence="4 6" id="KW-0998">Cell outer membrane</keyword>
<dbReference type="OrthoDB" id="5612114at2"/>
<dbReference type="Pfam" id="PF04390">
    <property type="entry name" value="LptE"/>
    <property type="match status" value="1"/>
</dbReference>
<evidence type="ECO:0000313" key="8">
    <source>
        <dbReference type="EMBL" id="KFE57280.1"/>
    </source>
</evidence>
<evidence type="ECO:0000256" key="7">
    <source>
        <dbReference type="SAM" id="SignalP"/>
    </source>
</evidence>
<reference evidence="8 9" key="1">
    <citation type="submission" date="2014-07" db="EMBL/GenBank/DDBJ databases">
        <title>Draft Genome Sequences of Environmental Pseudomonas syringae strains.</title>
        <authorList>
            <person name="Baltrus D.A."/>
            <person name="Berge O."/>
            <person name="Morris C."/>
        </authorList>
    </citation>
    <scope>NUCLEOTIDE SEQUENCE [LARGE SCALE GENOMIC DNA]</scope>
    <source>
        <strain evidence="8 9">GAW0119</strain>
    </source>
</reference>
<gene>
    <name evidence="6" type="primary">lptE</name>
    <name evidence="8" type="ORF">IV01_04150</name>
</gene>
<dbReference type="EMBL" id="JPQU01000019">
    <property type="protein sequence ID" value="KFE57280.1"/>
    <property type="molecule type" value="Genomic_DNA"/>
</dbReference>
<comment type="similarity">
    <text evidence="6">Belongs to the LptE lipoprotein family.</text>
</comment>
<dbReference type="PANTHER" id="PTHR38098">
    <property type="entry name" value="LPS-ASSEMBLY LIPOPROTEIN LPTE"/>
    <property type="match status" value="1"/>
</dbReference>
<dbReference type="PANTHER" id="PTHR38098:SF1">
    <property type="entry name" value="LPS-ASSEMBLY LIPOPROTEIN LPTE"/>
    <property type="match status" value="1"/>
</dbReference>
<accession>A0A085VPB7</accession>
<feature type="chain" id="PRO_5008820869" description="LPS-assembly lipoprotein LptE" evidence="7">
    <location>
        <begin position="20"/>
        <end position="201"/>
    </location>
</feature>
<dbReference type="Gene3D" id="3.30.160.150">
    <property type="entry name" value="Lipoprotein like domain"/>
    <property type="match status" value="1"/>
</dbReference>
<dbReference type="GO" id="GO:0001530">
    <property type="term" value="F:lipopolysaccharide binding"/>
    <property type="evidence" value="ECO:0007669"/>
    <property type="project" value="TreeGrafter"/>
</dbReference>
<keyword evidence="1 6" id="KW-0732">Signal</keyword>
<dbReference type="Proteomes" id="UP000028631">
    <property type="component" value="Unassembled WGS sequence"/>
</dbReference>
<dbReference type="HAMAP" id="MF_01186">
    <property type="entry name" value="LPS_assembly_LptE"/>
    <property type="match status" value="1"/>
</dbReference>
<proteinExistence type="inferred from homology"/>
<evidence type="ECO:0000256" key="5">
    <source>
        <dbReference type="ARBA" id="ARBA00023288"/>
    </source>
</evidence>
<keyword evidence="5 6" id="KW-0449">Lipoprotein</keyword>
<comment type="subcellular location">
    <subcellularLocation>
        <location evidence="6">Cell outer membrane</location>
        <topology evidence="6">Lipid-anchor</topology>
    </subcellularLocation>
</comment>
<protein>
    <recommendedName>
        <fullName evidence="6">LPS-assembly lipoprotein LptE</fullName>
    </recommendedName>
</protein>
<dbReference type="GO" id="GO:1990351">
    <property type="term" value="C:transporter complex"/>
    <property type="evidence" value="ECO:0007669"/>
    <property type="project" value="TreeGrafter"/>
</dbReference>
<feature type="signal peptide" evidence="7">
    <location>
        <begin position="1"/>
        <end position="19"/>
    </location>
</feature>
<name>A0A085VPB7_PSESX</name>
<comment type="subunit">
    <text evidence="6">Component of the lipopolysaccharide transport and assembly complex. Interacts with LptD.</text>
</comment>
<sequence>MIKRNLLVMGLAVLLSACGFQLRGTGSSELSVKELDVSARDAYGKTVKQLVQTLEGNGVKVYKGAPYKLVILNEQETQRAASSSGSGRSTEYALTNTLEYQINGSKDRQLTYNKVTVDKIYVHDGNNLIGSDLEAGQVRTEMRSDMVQKLVAQLQQLTPQRLDELQAKADAVAKAEADALEAAQKIRDETPQQSPIEIPSR</sequence>
<dbReference type="PROSITE" id="PS51257">
    <property type="entry name" value="PROKAR_LIPOPROTEIN"/>
    <property type="match status" value="1"/>
</dbReference>
<dbReference type="GO" id="GO:0009279">
    <property type="term" value="C:cell outer membrane"/>
    <property type="evidence" value="ECO:0007669"/>
    <property type="project" value="UniProtKB-SubCell"/>
</dbReference>